<protein>
    <recommendedName>
        <fullName evidence="6">DUF2142 domain-containing protein</fullName>
    </recommendedName>
</protein>
<feature type="transmembrane region" description="Helical" evidence="2">
    <location>
        <begin position="447"/>
        <end position="470"/>
    </location>
</feature>
<feature type="chain" id="PRO_5038865881" description="DUF2142 domain-containing protein" evidence="3">
    <location>
        <begin position="25"/>
        <end position="512"/>
    </location>
</feature>
<comment type="caution">
    <text evidence="4">The sequence shown here is derived from an EMBL/GenBank/DDBJ whole genome shotgun (WGS) entry which is preliminary data.</text>
</comment>
<feature type="transmembrane region" description="Helical" evidence="2">
    <location>
        <begin position="348"/>
        <end position="370"/>
    </location>
</feature>
<organism evidence="4 5">
    <name type="scientific">Planosporangium flavigriseum</name>
    <dbReference type="NCBI Taxonomy" id="373681"/>
    <lineage>
        <taxon>Bacteria</taxon>
        <taxon>Bacillati</taxon>
        <taxon>Actinomycetota</taxon>
        <taxon>Actinomycetes</taxon>
        <taxon>Micromonosporales</taxon>
        <taxon>Micromonosporaceae</taxon>
        <taxon>Planosporangium</taxon>
    </lineage>
</organism>
<feature type="transmembrane region" description="Helical" evidence="2">
    <location>
        <begin position="131"/>
        <end position="152"/>
    </location>
</feature>
<feature type="transmembrane region" description="Helical" evidence="2">
    <location>
        <begin position="159"/>
        <end position="177"/>
    </location>
</feature>
<sequence>MRPRWVFTLAFAAFFLISAAWALALPVNGTYDEKHHIVRAYAVAAGHWLPDGPASDGTTFGSEGFDVPASLLPGNVDCAVGAKRRGPASCQTPVAGGQLVRTPSAAARYSPVYYLPVGLPLLAMPDGTGILIARLVSALMSALLLAAAATTAVRLGNRVLVAAVALVATPMAMNLGGSVNPNGLEISAGVLLFVALSALLNGPVTRRLLVLAGVAAAILLTVRQLGPVLLAVDVAACAVVAGRARLTALARSRSARSILGGCTALGVVLAGAWLAVSGGADAAFVPQRVVHGDLAPHIVTDRVPFYVRQVVGQFGYGETTLSPYAICLWYLLCLAVVVPALVRGGRRLRLTIAGLGVFCLAMLVALDWHFAPLSGWFSHGRYAMPTGVGIVLLAALARPVRRPHWLPAALVVATLPVHLYALARVMTRFSSGMDASLNPFAGGWHPAGGAVTPLLVAVLGFVALAAVGWITQRSAYASPGTVLGEPDNGCVTPIGQSASRDTKASTTDAASL</sequence>
<keyword evidence="3" id="KW-0732">Signal</keyword>
<name>A0A8J3LVL3_9ACTN</name>
<evidence type="ECO:0000256" key="1">
    <source>
        <dbReference type="SAM" id="MobiDB-lite"/>
    </source>
</evidence>
<accession>A0A8J3LVL3</accession>
<keyword evidence="2" id="KW-0472">Membrane</keyword>
<evidence type="ECO:0008006" key="6">
    <source>
        <dbReference type="Google" id="ProtNLM"/>
    </source>
</evidence>
<feature type="transmembrane region" description="Helical" evidence="2">
    <location>
        <begin position="382"/>
        <end position="398"/>
    </location>
</feature>
<keyword evidence="2" id="KW-0812">Transmembrane</keyword>
<feature type="transmembrane region" description="Helical" evidence="2">
    <location>
        <begin position="183"/>
        <end position="200"/>
    </location>
</feature>
<dbReference type="EMBL" id="BONU01000002">
    <property type="protein sequence ID" value="GIG71955.1"/>
    <property type="molecule type" value="Genomic_DNA"/>
</dbReference>
<keyword evidence="2" id="KW-1133">Transmembrane helix</keyword>
<proteinExistence type="predicted"/>
<evidence type="ECO:0000313" key="4">
    <source>
        <dbReference type="EMBL" id="GIG71955.1"/>
    </source>
</evidence>
<dbReference type="Proteomes" id="UP000653674">
    <property type="component" value="Unassembled WGS sequence"/>
</dbReference>
<feature type="transmembrane region" description="Helical" evidence="2">
    <location>
        <begin position="258"/>
        <end position="276"/>
    </location>
</feature>
<evidence type="ECO:0000256" key="3">
    <source>
        <dbReference type="SAM" id="SignalP"/>
    </source>
</evidence>
<keyword evidence="5" id="KW-1185">Reference proteome</keyword>
<dbReference type="AlphaFoldDB" id="A0A8J3LVL3"/>
<evidence type="ECO:0000313" key="5">
    <source>
        <dbReference type="Proteomes" id="UP000653674"/>
    </source>
</evidence>
<evidence type="ECO:0000256" key="2">
    <source>
        <dbReference type="SAM" id="Phobius"/>
    </source>
</evidence>
<gene>
    <name evidence="4" type="ORF">Pfl04_03590</name>
</gene>
<feature type="transmembrane region" description="Helical" evidence="2">
    <location>
        <begin position="207"/>
        <end position="222"/>
    </location>
</feature>
<reference evidence="4" key="1">
    <citation type="submission" date="2021-01" db="EMBL/GenBank/DDBJ databases">
        <title>Whole genome shotgun sequence of Planosporangium flavigriseum NBRC 105377.</title>
        <authorList>
            <person name="Komaki H."/>
            <person name="Tamura T."/>
        </authorList>
    </citation>
    <scope>NUCLEOTIDE SEQUENCE</scope>
    <source>
        <strain evidence="4">NBRC 105377</strain>
    </source>
</reference>
<feature type="transmembrane region" description="Helical" evidence="2">
    <location>
        <begin position="405"/>
        <end position="427"/>
    </location>
</feature>
<feature type="transmembrane region" description="Helical" evidence="2">
    <location>
        <begin position="228"/>
        <end position="246"/>
    </location>
</feature>
<feature type="transmembrane region" description="Helical" evidence="2">
    <location>
        <begin position="321"/>
        <end position="341"/>
    </location>
</feature>
<dbReference type="RefSeq" id="WP_168074945.1">
    <property type="nucleotide sequence ID" value="NZ_BAAAQJ010000008.1"/>
</dbReference>
<feature type="signal peptide" evidence="3">
    <location>
        <begin position="1"/>
        <end position="24"/>
    </location>
</feature>
<dbReference type="InterPro" id="IPR018674">
    <property type="entry name" value="DUF2142_membrane"/>
</dbReference>
<feature type="region of interest" description="Disordered" evidence="1">
    <location>
        <begin position="492"/>
        <end position="512"/>
    </location>
</feature>
<feature type="compositionally biased region" description="Polar residues" evidence="1">
    <location>
        <begin position="494"/>
        <end position="512"/>
    </location>
</feature>
<dbReference type="Pfam" id="PF09913">
    <property type="entry name" value="DUF2142"/>
    <property type="match status" value="1"/>
</dbReference>